<protein>
    <recommendedName>
        <fullName evidence="5">Mitochondrial inner membrane protein</fullName>
    </recommendedName>
</protein>
<organism evidence="3 4">
    <name type="scientific">Actibacterium mucosum KCTC 23349</name>
    <dbReference type="NCBI Taxonomy" id="1454373"/>
    <lineage>
        <taxon>Bacteria</taxon>
        <taxon>Pseudomonadati</taxon>
        <taxon>Pseudomonadota</taxon>
        <taxon>Alphaproteobacteria</taxon>
        <taxon>Rhodobacterales</taxon>
        <taxon>Roseobacteraceae</taxon>
        <taxon>Actibacterium</taxon>
    </lineage>
</organism>
<sequence length="420" mass="43387">MVAVTADTNPKENPEETPEILDSEAETGVESAEADGRAEGAVEVDESEPQEPAQDRDDADVTEDAAPTEPVATAEPVAPRRRGGFLGTVLGGVLAAGIGFAGAQYLGPLNLSGGDADNGLAEKLAAQDTRLAEMTQQLAALSAAPGDNEVSSAALDALATQLQEVNQDVSAQLKDITSATTNMAVALDGLEGRVSALEKRPVAETADLSGAVTAYENELARLRNQVQAMQNEAESSAIAFSQQADQAAARVKAANANAAKLESRAGLMQIRAAMDSGAPFADAVAAITIVDVPKPLQNLAAKGVPTMPELVEAFADPAREALAESRRVLAGGNAANRFGAFLQTQVGVRSTVPREGDSPDAILSRAEGAVRAGDLSLALTELKALPQEGQDAMQPWKRLVNQRRNALNAVTALGDALAQN</sequence>
<proteinExistence type="predicted"/>
<feature type="coiled-coil region" evidence="1">
    <location>
        <begin position="205"/>
        <end position="264"/>
    </location>
</feature>
<name>A0A037ZNH4_9RHOB</name>
<dbReference type="Gene3D" id="1.20.5.340">
    <property type="match status" value="1"/>
</dbReference>
<dbReference type="EMBL" id="JFKE01000001">
    <property type="protein sequence ID" value="KAJ57205.1"/>
    <property type="molecule type" value="Genomic_DNA"/>
</dbReference>
<reference evidence="3 4" key="1">
    <citation type="submission" date="2014-03" db="EMBL/GenBank/DDBJ databases">
        <title>Draft Genome Sequence of Actibacterium mucosum KCTC 23349, a Marine Alphaproteobacterium with Complex Ionic Requirements Isolated from Mediterranean Seawater at Malvarrosa Beach, Valencia, Spain.</title>
        <authorList>
            <person name="Arahal D.R."/>
            <person name="Shao Z."/>
            <person name="Lai Q."/>
            <person name="Pujalte M.J."/>
        </authorList>
    </citation>
    <scope>NUCLEOTIDE SEQUENCE [LARGE SCALE GENOMIC DNA]</scope>
    <source>
        <strain evidence="3 4">KCTC 23349</strain>
    </source>
</reference>
<dbReference type="Proteomes" id="UP000026249">
    <property type="component" value="Unassembled WGS sequence"/>
</dbReference>
<feature type="compositionally biased region" description="Acidic residues" evidence="2">
    <location>
        <begin position="15"/>
        <end position="27"/>
    </location>
</feature>
<evidence type="ECO:0000313" key="3">
    <source>
        <dbReference type="EMBL" id="KAJ57205.1"/>
    </source>
</evidence>
<dbReference type="STRING" id="1454373.ACMU_01550"/>
<comment type="caution">
    <text evidence="3">The sequence shown here is derived from an EMBL/GenBank/DDBJ whole genome shotgun (WGS) entry which is preliminary data.</text>
</comment>
<gene>
    <name evidence="3" type="ORF">ACMU_01550</name>
</gene>
<feature type="region of interest" description="Disordered" evidence="2">
    <location>
        <begin position="1"/>
        <end position="79"/>
    </location>
</feature>
<dbReference type="AlphaFoldDB" id="A0A037ZNH4"/>
<evidence type="ECO:0000256" key="1">
    <source>
        <dbReference type="SAM" id="Coils"/>
    </source>
</evidence>
<evidence type="ECO:0000256" key="2">
    <source>
        <dbReference type="SAM" id="MobiDB-lite"/>
    </source>
</evidence>
<evidence type="ECO:0000313" key="4">
    <source>
        <dbReference type="Proteomes" id="UP000026249"/>
    </source>
</evidence>
<keyword evidence="1" id="KW-0175">Coiled coil</keyword>
<keyword evidence="4" id="KW-1185">Reference proteome</keyword>
<evidence type="ECO:0008006" key="5">
    <source>
        <dbReference type="Google" id="ProtNLM"/>
    </source>
</evidence>
<feature type="compositionally biased region" description="Low complexity" evidence="2">
    <location>
        <begin position="65"/>
        <end position="77"/>
    </location>
</feature>
<accession>A0A037ZNH4</accession>